<organism evidence="2 3">
    <name type="scientific">Brevundimonas mediterranea</name>
    <dbReference type="NCBI Taxonomy" id="74329"/>
    <lineage>
        <taxon>Bacteria</taxon>
        <taxon>Pseudomonadati</taxon>
        <taxon>Pseudomonadota</taxon>
        <taxon>Alphaproteobacteria</taxon>
        <taxon>Caulobacterales</taxon>
        <taxon>Caulobacteraceae</taxon>
        <taxon>Brevundimonas</taxon>
    </lineage>
</organism>
<protein>
    <submittedName>
        <fullName evidence="2">Uncharacterized protein</fullName>
    </submittedName>
</protein>
<dbReference type="AlphaFoldDB" id="A0A7Z8Y1V7"/>
<dbReference type="EMBL" id="UXHF01000162">
    <property type="protein sequence ID" value="VDC49272.1"/>
    <property type="molecule type" value="Genomic_DNA"/>
</dbReference>
<sequence length="308" mass="33378">MRLNHLLQQGLQRHIGIQGVVALGLLRQLGQYAPAPLGLLQDQGGVLGRVAVGGRGALKLLGHHLDGRQRRAQLVRRRRRQPAQGRQPLLTLQHVLGRGQGQFQLLGVGRHPPGVAGGEHHSRHQGHGHAEPIEQGQVEILVGAPGQGLGPEEQHPDRDQGQQAQQQGLARGQGRRGDRHRRHQQQAEGVLQPAGQAQQQAQLEDVEPQMDGRGSPVRQAGLQSSHPRHGPDIDRRADGDDDQAGPQGQWEVQALRRRQYGHALAQDRQPAQDDQGPQRKAAPPPRRLAPTRFGQAGVGQGSAGQTPL</sequence>
<dbReference type="Proteomes" id="UP000289220">
    <property type="component" value="Unassembled WGS sequence"/>
</dbReference>
<evidence type="ECO:0000313" key="3">
    <source>
        <dbReference type="Proteomes" id="UP000289220"/>
    </source>
</evidence>
<reference evidence="2 3" key="1">
    <citation type="submission" date="2018-11" db="EMBL/GenBank/DDBJ databases">
        <authorList>
            <person name="Peiro R."/>
            <person name="Begona"/>
            <person name="Cbmso G."/>
            <person name="Lopez M."/>
            <person name="Gonzalez S."/>
            <person name="Sacristan E."/>
            <person name="Castillo E."/>
        </authorList>
    </citation>
    <scope>NUCLEOTIDE SEQUENCE [LARGE SCALE GENOMIC DNA]</scope>
    <source>
        <strain evidence="2">Brev_genome</strain>
    </source>
</reference>
<comment type="caution">
    <text evidence="2">The sequence shown here is derived from an EMBL/GenBank/DDBJ whole genome shotgun (WGS) entry which is preliminary data.</text>
</comment>
<keyword evidence="3" id="KW-1185">Reference proteome</keyword>
<accession>A0A7Z8Y1V7</accession>
<gene>
    <name evidence="2" type="ORF">BREV_BREV_03533</name>
</gene>
<feature type="compositionally biased region" description="Basic and acidic residues" evidence="1">
    <location>
        <begin position="229"/>
        <end position="238"/>
    </location>
</feature>
<feature type="compositionally biased region" description="Basic residues" evidence="1">
    <location>
        <begin position="173"/>
        <end position="184"/>
    </location>
</feature>
<proteinExistence type="predicted"/>
<name>A0A7Z8Y1V7_9CAUL</name>
<feature type="compositionally biased region" description="Low complexity" evidence="1">
    <location>
        <begin position="192"/>
        <end position="202"/>
    </location>
</feature>
<evidence type="ECO:0000256" key="1">
    <source>
        <dbReference type="SAM" id="MobiDB-lite"/>
    </source>
</evidence>
<feature type="compositionally biased region" description="Low complexity" evidence="1">
    <location>
        <begin position="161"/>
        <end position="172"/>
    </location>
</feature>
<feature type="region of interest" description="Disordered" evidence="1">
    <location>
        <begin position="144"/>
        <end position="308"/>
    </location>
</feature>
<evidence type="ECO:0000313" key="2">
    <source>
        <dbReference type="EMBL" id="VDC49272.1"/>
    </source>
</evidence>
<feature type="region of interest" description="Disordered" evidence="1">
    <location>
        <begin position="104"/>
        <end position="129"/>
    </location>
</feature>